<dbReference type="Ensembl" id="ENSPRET00000028574.1">
    <property type="protein sequence ID" value="ENSPREP00000028262.1"/>
    <property type="gene ID" value="ENSPREG00000019131.1"/>
</dbReference>
<organism evidence="4 5">
    <name type="scientific">Poecilia reticulata</name>
    <name type="common">Guppy</name>
    <name type="synonym">Acanthophacelus reticulatus</name>
    <dbReference type="NCBI Taxonomy" id="8081"/>
    <lineage>
        <taxon>Eukaryota</taxon>
        <taxon>Metazoa</taxon>
        <taxon>Chordata</taxon>
        <taxon>Craniata</taxon>
        <taxon>Vertebrata</taxon>
        <taxon>Euteleostomi</taxon>
        <taxon>Actinopterygii</taxon>
        <taxon>Neopterygii</taxon>
        <taxon>Teleostei</taxon>
        <taxon>Neoteleostei</taxon>
        <taxon>Acanthomorphata</taxon>
        <taxon>Ovalentaria</taxon>
        <taxon>Atherinomorphae</taxon>
        <taxon>Cyprinodontiformes</taxon>
        <taxon>Poeciliidae</taxon>
        <taxon>Poeciliinae</taxon>
        <taxon>Poecilia</taxon>
    </lineage>
</organism>
<dbReference type="InterPro" id="IPR052240">
    <property type="entry name" value="SAP_domain_ribonucleoprotein"/>
</dbReference>
<evidence type="ECO:0000313" key="5">
    <source>
        <dbReference type="Proteomes" id="UP000242638"/>
    </source>
</evidence>
<dbReference type="STRING" id="8081.ENSPREP00000028262"/>
<feature type="domain" description="SAP" evidence="3">
    <location>
        <begin position="6"/>
        <end position="40"/>
    </location>
</feature>
<dbReference type="Bgee" id="ENSPREG00000019131">
    <property type="expression patterns" value="Expressed in caudal fin and 1 other cell type or tissue"/>
</dbReference>
<comment type="similarity">
    <text evidence="2">Belongs to the SAP domain-containing ribonucleoprotein family.</text>
</comment>
<reference evidence="4" key="2">
    <citation type="submission" date="2025-08" db="UniProtKB">
        <authorList>
            <consortium name="Ensembl"/>
        </authorList>
    </citation>
    <scope>IDENTIFICATION</scope>
    <source>
        <strain evidence="4">Guanapo</strain>
    </source>
</reference>
<dbReference type="PANTHER" id="PTHR46551:SF1">
    <property type="entry name" value="SAP DOMAIN-CONTAINING RIBONUCLEOPROTEIN"/>
    <property type="match status" value="1"/>
</dbReference>
<dbReference type="PANTHER" id="PTHR46551">
    <property type="entry name" value="SAP DOMAIN-CONTAINING RIBONUCLEOPROTEIN"/>
    <property type="match status" value="1"/>
</dbReference>
<sequence length="64" mass="7728">MSTINVKKLKVNELKDELKKRNLSDKGLKAELMDRLQAALDEERRREEHGRGYFEFIEENKYSW</sequence>
<dbReference type="Pfam" id="PF02037">
    <property type="entry name" value="SAP"/>
    <property type="match status" value="1"/>
</dbReference>
<dbReference type="FunFam" id="1.10.720.30:FF:000004">
    <property type="entry name" value="heterogeneous nuclear ribonucleoprotein U isoform X1"/>
    <property type="match status" value="1"/>
</dbReference>
<evidence type="ECO:0000256" key="2">
    <source>
        <dbReference type="ARBA" id="ARBA00046328"/>
    </source>
</evidence>
<dbReference type="PROSITE" id="PS50800">
    <property type="entry name" value="SAP"/>
    <property type="match status" value="1"/>
</dbReference>
<proteinExistence type="inferred from homology"/>
<dbReference type="SMART" id="SM00513">
    <property type="entry name" value="SAP"/>
    <property type="match status" value="1"/>
</dbReference>
<dbReference type="GO" id="GO:0005634">
    <property type="term" value="C:nucleus"/>
    <property type="evidence" value="ECO:0007669"/>
    <property type="project" value="TreeGrafter"/>
</dbReference>
<evidence type="ECO:0000256" key="1">
    <source>
        <dbReference type="ARBA" id="ARBA00022553"/>
    </source>
</evidence>
<dbReference type="AlphaFoldDB" id="A0A3P9Q293"/>
<dbReference type="InterPro" id="IPR003034">
    <property type="entry name" value="SAP_dom"/>
</dbReference>
<accession>A0A3P9Q293</accession>
<dbReference type="GO" id="GO:0016973">
    <property type="term" value="P:poly(A)+ mRNA export from nucleus"/>
    <property type="evidence" value="ECO:0007669"/>
    <property type="project" value="TreeGrafter"/>
</dbReference>
<keyword evidence="1" id="KW-0597">Phosphoprotein</keyword>
<keyword evidence="5" id="KW-1185">Reference proteome</keyword>
<protein>
    <recommendedName>
        <fullName evidence="3">SAP domain-containing protein</fullName>
    </recommendedName>
</protein>
<dbReference type="SUPFAM" id="SSF68906">
    <property type="entry name" value="SAP domain"/>
    <property type="match status" value="1"/>
</dbReference>
<dbReference type="GeneTree" id="ENSGT00940000156546"/>
<reference evidence="5" key="1">
    <citation type="submission" date="2013-11" db="EMBL/GenBank/DDBJ databases">
        <title>The genomic landscape of the Guanapo guppy.</title>
        <authorList>
            <person name="Kuenstner A."/>
            <person name="Dreyer C."/>
        </authorList>
    </citation>
    <scope>NUCLEOTIDE SEQUENCE</scope>
    <source>
        <strain evidence="5">Guanapo</strain>
    </source>
</reference>
<name>A0A3P9Q293_POERE</name>
<dbReference type="InterPro" id="IPR036361">
    <property type="entry name" value="SAP_dom_sf"/>
</dbReference>
<dbReference type="Proteomes" id="UP000242638">
    <property type="component" value="Unassembled WGS sequence"/>
</dbReference>
<evidence type="ECO:0000259" key="3">
    <source>
        <dbReference type="PROSITE" id="PS50800"/>
    </source>
</evidence>
<dbReference type="Gene3D" id="1.10.720.30">
    <property type="entry name" value="SAP domain"/>
    <property type="match status" value="1"/>
</dbReference>
<reference evidence="4" key="3">
    <citation type="submission" date="2025-09" db="UniProtKB">
        <authorList>
            <consortium name="Ensembl"/>
        </authorList>
    </citation>
    <scope>IDENTIFICATION</scope>
    <source>
        <strain evidence="4">Guanapo</strain>
    </source>
</reference>
<evidence type="ECO:0000313" key="4">
    <source>
        <dbReference type="Ensembl" id="ENSPREP00000028262.1"/>
    </source>
</evidence>